<evidence type="ECO:0000313" key="2">
    <source>
        <dbReference type="EMBL" id="MDQ0149657.1"/>
    </source>
</evidence>
<organism evidence="2 3">
    <name type="scientific">Eubacterium multiforme</name>
    <dbReference type="NCBI Taxonomy" id="83339"/>
    <lineage>
        <taxon>Bacteria</taxon>
        <taxon>Bacillati</taxon>
        <taxon>Bacillota</taxon>
        <taxon>Clostridia</taxon>
        <taxon>Eubacteriales</taxon>
        <taxon>Eubacteriaceae</taxon>
        <taxon>Eubacterium</taxon>
    </lineage>
</organism>
<dbReference type="EMBL" id="JAUSUF010000004">
    <property type="protein sequence ID" value="MDQ0149657.1"/>
    <property type="molecule type" value="Genomic_DNA"/>
</dbReference>
<proteinExistence type="predicted"/>
<accession>A0ABT9UTM2</accession>
<sequence length="29" mass="3465">MHNEANAILKTNKNKEKSKEKNNDYELEM</sequence>
<protein>
    <submittedName>
        <fullName evidence="2">Uncharacterized protein</fullName>
    </submittedName>
</protein>
<evidence type="ECO:0000256" key="1">
    <source>
        <dbReference type="SAM" id="MobiDB-lite"/>
    </source>
</evidence>
<comment type="caution">
    <text evidence="2">The sequence shown here is derived from an EMBL/GenBank/DDBJ whole genome shotgun (WGS) entry which is preliminary data.</text>
</comment>
<name>A0ABT9UTM2_9FIRM</name>
<feature type="compositionally biased region" description="Basic and acidic residues" evidence="1">
    <location>
        <begin position="13"/>
        <end position="29"/>
    </location>
</feature>
<evidence type="ECO:0000313" key="3">
    <source>
        <dbReference type="Proteomes" id="UP001228504"/>
    </source>
</evidence>
<feature type="region of interest" description="Disordered" evidence="1">
    <location>
        <begin position="1"/>
        <end position="29"/>
    </location>
</feature>
<gene>
    <name evidence="2" type="ORF">J2S18_001588</name>
</gene>
<keyword evidence="3" id="KW-1185">Reference proteome</keyword>
<reference evidence="2 3" key="1">
    <citation type="submission" date="2023-07" db="EMBL/GenBank/DDBJ databases">
        <title>Genomic Encyclopedia of Type Strains, Phase IV (KMG-IV): sequencing the most valuable type-strain genomes for metagenomic binning, comparative biology and taxonomic classification.</title>
        <authorList>
            <person name="Goeker M."/>
        </authorList>
    </citation>
    <scope>NUCLEOTIDE SEQUENCE [LARGE SCALE GENOMIC DNA]</scope>
    <source>
        <strain evidence="2 3">DSM 20694</strain>
    </source>
</reference>
<dbReference type="Proteomes" id="UP001228504">
    <property type="component" value="Unassembled WGS sequence"/>
</dbReference>